<protein>
    <submittedName>
        <fullName evidence="3">Uncharacterized protein</fullName>
    </submittedName>
</protein>
<dbReference type="Proteomes" id="UP000887574">
    <property type="component" value="Unplaced"/>
</dbReference>
<sequence>MKRSAKEFAADDEVPDGTATKRQSIEKQRDFFKKHFCNHQCSSQFIKQLQSNELEVKRSIKVPALKNFMSYAIWRGQKEISFIDEDRLQLTGCVQSRLLKNFEKVKTSSSDALDDELYQVIGLLV</sequence>
<evidence type="ECO:0000256" key="1">
    <source>
        <dbReference type="SAM" id="MobiDB-lite"/>
    </source>
</evidence>
<evidence type="ECO:0000313" key="2">
    <source>
        <dbReference type="Proteomes" id="UP000887574"/>
    </source>
</evidence>
<keyword evidence="2" id="KW-1185">Reference proteome</keyword>
<proteinExistence type="predicted"/>
<feature type="region of interest" description="Disordered" evidence="1">
    <location>
        <begin position="1"/>
        <end position="22"/>
    </location>
</feature>
<accession>A0A915CM59</accession>
<name>A0A915CM59_9BILA</name>
<evidence type="ECO:0000313" key="3">
    <source>
        <dbReference type="WBParaSite" id="jg10576"/>
    </source>
</evidence>
<organism evidence="2 3">
    <name type="scientific">Ditylenchus dipsaci</name>
    <dbReference type="NCBI Taxonomy" id="166011"/>
    <lineage>
        <taxon>Eukaryota</taxon>
        <taxon>Metazoa</taxon>
        <taxon>Ecdysozoa</taxon>
        <taxon>Nematoda</taxon>
        <taxon>Chromadorea</taxon>
        <taxon>Rhabditida</taxon>
        <taxon>Tylenchina</taxon>
        <taxon>Tylenchomorpha</taxon>
        <taxon>Sphaerularioidea</taxon>
        <taxon>Anguinidae</taxon>
        <taxon>Anguininae</taxon>
        <taxon>Ditylenchus</taxon>
    </lineage>
</organism>
<dbReference type="AlphaFoldDB" id="A0A915CM59"/>
<dbReference type="WBParaSite" id="jg10576">
    <property type="protein sequence ID" value="jg10576"/>
    <property type="gene ID" value="jg10576"/>
</dbReference>
<reference evidence="3" key="1">
    <citation type="submission" date="2022-11" db="UniProtKB">
        <authorList>
            <consortium name="WormBaseParasite"/>
        </authorList>
    </citation>
    <scope>IDENTIFICATION</scope>
</reference>